<gene>
    <name evidence="4" type="ORF">D7X96_03045</name>
</gene>
<dbReference type="PANTHER" id="PTHR30576">
    <property type="entry name" value="COLANIC BIOSYNTHESIS UDP-GLUCOSE LIPID CARRIER TRANSFERASE"/>
    <property type="match status" value="1"/>
</dbReference>
<evidence type="ECO:0000313" key="5">
    <source>
        <dbReference type="Proteomes" id="UP000282656"/>
    </source>
</evidence>
<dbReference type="RefSeq" id="WP_120546890.1">
    <property type="nucleotide sequence ID" value="NZ_RAWM01000005.1"/>
</dbReference>
<evidence type="ECO:0000259" key="3">
    <source>
        <dbReference type="Pfam" id="PF02397"/>
    </source>
</evidence>
<dbReference type="Proteomes" id="UP000282656">
    <property type="component" value="Unassembled WGS sequence"/>
</dbReference>
<protein>
    <submittedName>
        <fullName evidence="4">Sugar transferase</fullName>
    </submittedName>
</protein>
<evidence type="ECO:0000256" key="2">
    <source>
        <dbReference type="SAM" id="MobiDB-lite"/>
    </source>
</evidence>
<feature type="region of interest" description="Disordered" evidence="2">
    <location>
        <begin position="219"/>
        <end position="248"/>
    </location>
</feature>
<organism evidence="4 5">
    <name type="scientific">Corallococcus interemptor</name>
    <dbReference type="NCBI Taxonomy" id="2316720"/>
    <lineage>
        <taxon>Bacteria</taxon>
        <taxon>Pseudomonadati</taxon>
        <taxon>Myxococcota</taxon>
        <taxon>Myxococcia</taxon>
        <taxon>Myxococcales</taxon>
        <taxon>Cystobacterineae</taxon>
        <taxon>Myxococcaceae</taxon>
        <taxon>Corallococcus</taxon>
    </lineage>
</organism>
<name>A0A3A8QWI5_9BACT</name>
<evidence type="ECO:0000256" key="1">
    <source>
        <dbReference type="ARBA" id="ARBA00006464"/>
    </source>
</evidence>
<keyword evidence="4" id="KW-0808">Transferase</keyword>
<proteinExistence type="inferred from homology"/>
<dbReference type="GO" id="GO:0016780">
    <property type="term" value="F:phosphotransferase activity, for other substituted phosphate groups"/>
    <property type="evidence" value="ECO:0007669"/>
    <property type="project" value="TreeGrafter"/>
</dbReference>
<dbReference type="AlphaFoldDB" id="A0A3A8QWI5"/>
<feature type="domain" description="Bacterial sugar transferase" evidence="3">
    <location>
        <begin position="12"/>
        <end position="186"/>
    </location>
</feature>
<sequence length="248" mass="27428">MQRQTGPGLFLKRCIDVVAAGAGLVCLSPVLAATGLFVRLTMGGPVFFRQRRPGRKGHPFTVLKFRTMLDATDADGQELPDEQRLTWAGRLLRSTSLDELPQLWNVLRGDMSLVGPRPLLMEYLPRYSPEQARRHDVLPGITGWAQINGRNALSWEERFRLDVWYVEHWSLALDLKILLLTVVRVLQRQGISFASEATMHKFMGTPLLEANVVALRQPADAPVSPPSASAASAERLGPPPPPVRVPGA</sequence>
<accession>A0A3A8QWI5</accession>
<dbReference type="OrthoDB" id="9808602at2"/>
<dbReference type="PANTHER" id="PTHR30576:SF8">
    <property type="entry name" value="UNDECAPRENYL-PHOSPHATE GALACTOSE PHOSPHOTRANSFERASE"/>
    <property type="match status" value="1"/>
</dbReference>
<feature type="compositionally biased region" description="Low complexity" evidence="2">
    <location>
        <begin position="219"/>
        <end position="233"/>
    </location>
</feature>
<comment type="similarity">
    <text evidence="1">Belongs to the bacterial sugar transferase family.</text>
</comment>
<feature type="compositionally biased region" description="Pro residues" evidence="2">
    <location>
        <begin position="237"/>
        <end position="248"/>
    </location>
</feature>
<keyword evidence="5" id="KW-1185">Reference proteome</keyword>
<dbReference type="EMBL" id="RAWM01000005">
    <property type="protein sequence ID" value="RKH73043.1"/>
    <property type="molecule type" value="Genomic_DNA"/>
</dbReference>
<dbReference type="Pfam" id="PF02397">
    <property type="entry name" value="Bac_transf"/>
    <property type="match status" value="1"/>
</dbReference>
<evidence type="ECO:0000313" key="4">
    <source>
        <dbReference type="EMBL" id="RKH73043.1"/>
    </source>
</evidence>
<comment type="caution">
    <text evidence="4">The sequence shown here is derived from an EMBL/GenBank/DDBJ whole genome shotgun (WGS) entry which is preliminary data.</text>
</comment>
<dbReference type="InterPro" id="IPR003362">
    <property type="entry name" value="Bact_transf"/>
</dbReference>
<reference evidence="5" key="1">
    <citation type="submission" date="2018-09" db="EMBL/GenBank/DDBJ databases">
        <authorList>
            <person name="Livingstone P.G."/>
            <person name="Whitworth D.E."/>
        </authorList>
    </citation>
    <scope>NUCLEOTIDE SEQUENCE [LARGE SCALE GENOMIC DNA]</scope>
    <source>
        <strain evidence="5">AB047A</strain>
    </source>
</reference>